<sequence>MLGETTGDGVFATEALIRRQPTLSFSVHWPPVPPGTSPRTGFNINRSALFPRVSATHQLHPTSSTSSLIAAQNITPQVTCRPPHTHPHRSLGFPFSEPASLCCSSSFTFFPGLWRPHSPREGRAGSFLSTSASRHLPSSKHPCSSEAFASAYTCLAHLHLYDVAASC</sequence>
<accession>A0A5N4DR85</accession>
<organism evidence="1 2">
    <name type="scientific">Camelus dromedarius</name>
    <name type="common">Dromedary</name>
    <name type="synonym">Arabian camel</name>
    <dbReference type="NCBI Taxonomy" id="9838"/>
    <lineage>
        <taxon>Eukaryota</taxon>
        <taxon>Metazoa</taxon>
        <taxon>Chordata</taxon>
        <taxon>Craniata</taxon>
        <taxon>Vertebrata</taxon>
        <taxon>Euteleostomi</taxon>
        <taxon>Mammalia</taxon>
        <taxon>Eutheria</taxon>
        <taxon>Laurasiatheria</taxon>
        <taxon>Artiodactyla</taxon>
        <taxon>Tylopoda</taxon>
        <taxon>Camelidae</taxon>
        <taxon>Camelus</taxon>
    </lineage>
</organism>
<gene>
    <name evidence="1" type="ORF">Cadr_000010761</name>
</gene>
<protein>
    <submittedName>
        <fullName evidence="1">Uncharacterized protein</fullName>
    </submittedName>
</protein>
<reference evidence="1 2" key="1">
    <citation type="journal article" date="2019" name="Mol. Ecol. Resour.">
        <title>Improving Illumina assemblies with Hi-C and long reads: an example with the North African dromedary.</title>
        <authorList>
            <person name="Elbers J.P."/>
            <person name="Rogers M.F."/>
            <person name="Perelman P.L."/>
            <person name="Proskuryakova A.A."/>
            <person name="Serdyukova N.A."/>
            <person name="Johnson W.E."/>
            <person name="Horin P."/>
            <person name="Corander J."/>
            <person name="Murphy D."/>
            <person name="Burger P.A."/>
        </authorList>
    </citation>
    <scope>NUCLEOTIDE SEQUENCE [LARGE SCALE GENOMIC DNA]</scope>
    <source>
        <strain evidence="1">Drom800</strain>
        <tissue evidence="1">Blood</tissue>
    </source>
</reference>
<comment type="caution">
    <text evidence="1">The sequence shown here is derived from an EMBL/GenBank/DDBJ whole genome shotgun (WGS) entry which is preliminary data.</text>
</comment>
<proteinExistence type="predicted"/>
<name>A0A5N4DR85_CAMDR</name>
<dbReference type="EMBL" id="JWIN03000009">
    <property type="protein sequence ID" value="KAB1273621.1"/>
    <property type="molecule type" value="Genomic_DNA"/>
</dbReference>
<dbReference type="Proteomes" id="UP000299084">
    <property type="component" value="Unassembled WGS sequence"/>
</dbReference>
<keyword evidence="2" id="KW-1185">Reference proteome</keyword>
<evidence type="ECO:0000313" key="1">
    <source>
        <dbReference type="EMBL" id="KAB1273621.1"/>
    </source>
</evidence>
<dbReference type="AlphaFoldDB" id="A0A5N4DR85"/>
<evidence type="ECO:0000313" key="2">
    <source>
        <dbReference type="Proteomes" id="UP000299084"/>
    </source>
</evidence>